<dbReference type="GeneID" id="106805915"/>
<name>A0ABM1DTA1_PRICU</name>
<accession>A0ABM1DTA1</accession>
<reference evidence="3" key="1">
    <citation type="submission" date="2025-08" db="UniProtKB">
        <authorList>
            <consortium name="RefSeq"/>
        </authorList>
    </citation>
    <scope>IDENTIFICATION</scope>
</reference>
<feature type="region of interest" description="Disordered" evidence="1">
    <location>
        <begin position="1"/>
        <end position="26"/>
    </location>
</feature>
<dbReference type="Proteomes" id="UP000695022">
    <property type="component" value="Unplaced"/>
</dbReference>
<organism evidence="2 3">
    <name type="scientific">Priapulus caudatus</name>
    <name type="common">Priapulid worm</name>
    <dbReference type="NCBI Taxonomy" id="37621"/>
    <lineage>
        <taxon>Eukaryota</taxon>
        <taxon>Metazoa</taxon>
        <taxon>Ecdysozoa</taxon>
        <taxon>Scalidophora</taxon>
        <taxon>Priapulida</taxon>
        <taxon>Priapulimorpha</taxon>
        <taxon>Priapulimorphida</taxon>
        <taxon>Priapulidae</taxon>
        <taxon>Priapulus</taxon>
    </lineage>
</organism>
<gene>
    <name evidence="3" type="primary">LOC106805915</name>
</gene>
<evidence type="ECO:0000256" key="1">
    <source>
        <dbReference type="SAM" id="MobiDB-lite"/>
    </source>
</evidence>
<keyword evidence="2" id="KW-1185">Reference proteome</keyword>
<feature type="region of interest" description="Disordered" evidence="1">
    <location>
        <begin position="48"/>
        <end position="73"/>
    </location>
</feature>
<sequence length="148" mass="16358">MSLSDEARARKPPVVMREGREKGGPVSRMQWFKKRISASLGRLTVIKDEPAQEMNGETDGRPCGGQRSSAASLESRSLSCLVTYQTNGVEHNHDALSRSHNEVRLALRTRSESRSSPPDSPFGKMNSYKKLEQLGEGSYATVFKGMSK</sequence>
<dbReference type="RefSeq" id="XP_014663172.1">
    <property type="nucleotide sequence ID" value="XM_014807686.1"/>
</dbReference>
<feature type="region of interest" description="Disordered" evidence="1">
    <location>
        <begin position="107"/>
        <end position="127"/>
    </location>
</feature>
<evidence type="ECO:0000313" key="3">
    <source>
        <dbReference type="RefSeq" id="XP_014663172.1"/>
    </source>
</evidence>
<protein>
    <submittedName>
        <fullName evidence="3">Cyclin-dependent kinase 14-like</fullName>
    </submittedName>
</protein>
<evidence type="ECO:0000313" key="2">
    <source>
        <dbReference type="Proteomes" id="UP000695022"/>
    </source>
</evidence>
<proteinExistence type="predicted"/>